<comment type="similarity">
    <text evidence="2">Belongs to the MreD family.</text>
</comment>
<dbReference type="GO" id="GO:0008360">
    <property type="term" value="P:regulation of cell shape"/>
    <property type="evidence" value="ECO:0007669"/>
    <property type="project" value="UniProtKB-KW"/>
</dbReference>
<evidence type="ECO:0000256" key="7">
    <source>
        <dbReference type="ARBA" id="ARBA00023136"/>
    </source>
</evidence>
<dbReference type="AlphaFoldDB" id="A0A2A6DZV8"/>
<reference evidence="9 10" key="1">
    <citation type="submission" date="2016-12" db="EMBL/GenBank/DDBJ databases">
        <title>Candidatus Reconcilibacillus cellulovorans genome.</title>
        <authorList>
            <person name="Kolinko S."/>
            <person name="Wu Y.-W."/>
            <person name="Tachea F."/>
            <person name="Denzel E."/>
            <person name="Hiras J."/>
            <person name="Baecker N."/>
            <person name="Chan L.J."/>
            <person name="Eichorst S.A."/>
            <person name="Frey D."/>
            <person name="Adams P.D."/>
            <person name="Pray T."/>
            <person name="Tanjore D."/>
            <person name="Petzold C.J."/>
            <person name="Gladden J.M."/>
            <person name="Simmons B.A."/>
            <person name="Singer S.W."/>
        </authorList>
    </citation>
    <scope>NUCLEOTIDE SEQUENCE [LARGE SCALE GENOMIC DNA]</scope>
    <source>
        <strain evidence="9">JTherm</strain>
    </source>
</reference>
<evidence type="ECO:0000313" key="9">
    <source>
        <dbReference type="EMBL" id="PDO10222.1"/>
    </source>
</evidence>
<keyword evidence="7 8" id="KW-0472">Membrane</keyword>
<evidence type="ECO:0000256" key="1">
    <source>
        <dbReference type="ARBA" id="ARBA00004651"/>
    </source>
</evidence>
<comment type="subcellular location">
    <subcellularLocation>
        <location evidence="1">Cell membrane</location>
        <topology evidence="1">Multi-pass membrane protein</topology>
    </subcellularLocation>
</comment>
<accession>A0A2A6DZV8</accession>
<dbReference type="InterPro" id="IPR007227">
    <property type="entry name" value="Cell_shape_determining_MreD"/>
</dbReference>
<dbReference type="NCBIfam" id="TIGR03426">
    <property type="entry name" value="shape_MreD"/>
    <property type="match status" value="1"/>
</dbReference>
<dbReference type="Pfam" id="PF04093">
    <property type="entry name" value="MreD"/>
    <property type="match status" value="1"/>
</dbReference>
<feature type="transmembrane region" description="Helical" evidence="8">
    <location>
        <begin position="79"/>
        <end position="96"/>
    </location>
</feature>
<dbReference type="EMBL" id="MOXJ01000017">
    <property type="protein sequence ID" value="PDO10222.1"/>
    <property type="molecule type" value="Genomic_DNA"/>
</dbReference>
<organism evidence="9 10">
    <name type="scientific">Candidatus Reconcilbacillus cellulovorans</name>
    <dbReference type="NCBI Taxonomy" id="1906605"/>
    <lineage>
        <taxon>Bacteria</taxon>
        <taxon>Bacillati</taxon>
        <taxon>Bacillota</taxon>
        <taxon>Bacilli</taxon>
        <taxon>Bacillales</taxon>
        <taxon>Paenibacillaceae</taxon>
        <taxon>Candidatus Reconcilbacillus</taxon>
    </lineage>
</organism>
<evidence type="ECO:0000313" key="10">
    <source>
        <dbReference type="Proteomes" id="UP000243688"/>
    </source>
</evidence>
<evidence type="ECO:0000256" key="4">
    <source>
        <dbReference type="ARBA" id="ARBA00022692"/>
    </source>
</evidence>
<gene>
    <name evidence="9" type="ORF">BLM47_08185</name>
</gene>
<protein>
    <submittedName>
        <fullName evidence="9">Rod shape-determining protein MreD</fullName>
    </submittedName>
</protein>
<keyword evidence="6 8" id="KW-1133">Transmembrane helix</keyword>
<evidence type="ECO:0000256" key="6">
    <source>
        <dbReference type="ARBA" id="ARBA00022989"/>
    </source>
</evidence>
<sequence>MSGRAALLVAAAFLSEGTLTAWLLPEAWADRAWVVPAPLLVVLVYVAIYVHRYEAMAWGFAAGLLQDVVYYGHAVGVRAFGLAAVAYAAGALARWVSRPTMVVTLAAVFIGCTAFSLFEFGVYRFWLRTSDVPAGWWVVRHGVPSALFNAVFALAVYLPFRRFLERSRTAREEEGRG</sequence>
<proteinExistence type="inferred from homology"/>
<evidence type="ECO:0000256" key="8">
    <source>
        <dbReference type="SAM" id="Phobius"/>
    </source>
</evidence>
<evidence type="ECO:0000256" key="2">
    <source>
        <dbReference type="ARBA" id="ARBA00007776"/>
    </source>
</evidence>
<feature type="transmembrane region" description="Helical" evidence="8">
    <location>
        <begin position="138"/>
        <end position="158"/>
    </location>
</feature>
<keyword evidence="3" id="KW-1003">Cell membrane</keyword>
<dbReference type="GO" id="GO:0005886">
    <property type="term" value="C:plasma membrane"/>
    <property type="evidence" value="ECO:0007669"/>
    <property type="project" value="UniProtKB-SubCell"/>
</dbReference>
<dbReference type="Proteomes" id="UP000243688">
    <property type="component" value="Unassembled WGS sequence"/>
</dbReference>
<keyword evidence="4 8" id="KW-0812">Transmembrane</keyword>
<comment type="caution">
    <text evidence="9">The sequence shown here is derived from an EMBL/GenBank/DDBJ whole genome shotgun (WGS) entry which is preliminary data.</text>
</comment>
<evidence type="ECO:0000256" key="3">
    <source>
        <dbReference type="ARBA" id="ARBA00022475"/>
    </source>
</evidence>
<name>A0A2A6DZV8_9BACL</name>
<feature type="transmembrane region" description="Helical" evidence="8">
    <location>
        <begin position="31"/>
        <end position="48"/>
    </location>
</feature>
<feature type="transmembrane region" description="Helical" evidence="8">
    <location>
        <begin position="103"/>
        <end position="126"/>
    </location>
</feature>
<evidence type="ECO:0000256" key="5">
    <source>
        <dbReference type="ARBA" id="ARBA00022960"/>
    </source>
</evidence>
<keyword evidence="5" id="KW-0133">Cell shape</keyword>